<feature type="region of interest" description="Disordered" evidence="1">
    <location>
        <begin position="1"/>
        <end position="27"/>
    </location>
</feature>
<evidence type="ECO:0000313" key="2">
    <source>
        <dbReference type="EMBL" id="SMR48465.1"/>
    </source>
</evidence>
<reference evidence="3" key="1">
    <citation type="submission" date="2017-05" db="EMBL/GenBank/DDBJ databases">
        <authorList>
            <person name="Song R."/>
            <person name="Chenine A.L."/>
            <person name="Ruprecht R.M."/>
        </authorList>
    </citation>
    <scope>NUCLEOTIDE SEQUENCE [LARGE SCALE GENOMIC DNA]</scope>
</reference>
<accession>A0A2H1G4I0</accession>
<dbReference type="EMBL" id="LT854255">
    <property type="protein sequence ID" value="SMR48465.1"/>
    <property type="molecule type" value="Genomic_DNA"/>
</dbReference>
<evidence type="ECO:0000313" key="3">
    <source>
        <dbReference type="Proteomes" id="UP000245764"/>
    </source>
</evidence>
<feature type="compositionally biased region" description="Basic and acidic residues" evidence="1">
    <location>
        <begin position="13"/>
        <end position="27"/>
    </location>
</feature>
<name>A0A2H1G4I0_ZYMTR</name>
<protein>
    <submittedName>
        <fullName evidence="2">Uncharacterized protein</fullName>
    </submittedName>
</protein>
<dbReference type="AlphaFoldDB" id="A0A2H1G4I0"/>
<gene>
    <name evidence="2" type="ORF">ZT1E4_G3855</name>
</gene>
<organism evidence="2 3">
    <name type="scientific">Zymoseptoria tritici ST99CH_1E4</name>
    <dbReference type="NCBI Taxonomy" id="1276532"/>
    <lineage>
        <taxon>Eukaryota</taxon>
        <taxon>Fungi</taxon>
        <taxon>Dikarya</taxon>
        <taxon>Ascomycota</taxon>
        <taxon>Pezizomycotina</taxon>
        <taxon>Dothideomycetes</taxon>
        <taxon>Dothideomycetidae</taxon>
        <taxon>Mycosphaerellales</taxon>
        <taxon>Mycosphaerellaceae</taxon>
        <taxon>Zymoseptoria</taxon>
    </lineage>
</organism>
<evidence type="ECO:0000256" key="1">
    <source>
        <dbReference type="SAM" id="MobiDB-lite"/>
    </source>
</evidence>
<proteinExistence type="predicted"/>
<sequence>MQAPSQPYLIPSADRRRSTSVRRGDGQHSHMLFVGRNGYTSFHYTERLNADGKTEGYILFNFVRPRDGLNVPVSWWQQVDNSGICYPPSACALELKYMYSASGLHTTREEIDRMHRHYQQLYLQPHPANVRLCRHLVLPKEAGIITWAEHIAAKIGG</sequence>
<dbReference type="Proteomes" id="UP000245764">
    <property type="component" value="Chromosome 3"/>
</dbReference>